<reference evidence="10 11" key="1">
    <citation type="submission" date="2019-04" db="EMBL/GenBank/DDBJ databases">
        <authorList>
            <consortium name="Wellcome Sanger Institute Data Sharing"/>
        </authorList>
    </citation>
    <scope>NUCLEOTIDE SEQUENCE [LARGE SCALE GENOMIC DNA]</scope>
</reference>
<dbReference type="Ensembl" id="ENSSFOT00015035137.2">
    <property type="protein sequence ID" value="ENSSFOP00015034757.2"/>
    <property type="gene ID" value="ENSSFOG00015032387.1"/>
</dbReference>
<dbReference type="InterPro" id="IPR036396">
    <property type="entry name" value="Cyt_P450_sf"/>
</dbReference>
<dbReference type="GO" id="GO:0005506">
    <property type="term" value="F:iron ion binding"/>
    <property type="evidence" value="ECO:0007669"/>
    <property type="project" value="InterPro"/>
</dbReference>
<keyword evidence="4 8" id="KW-0479">Metal-binding</keyword>
<comment type="similarity">
    <text evidence="2 9">Belongs to the cytochrome P450 family.</text>
</comment>
<sequence length="309" mass="35375">MNNCLVFGDRFDYSNSYFQTLLKLMNEAVYLEGSIWAQVKYLILLVLPGPHKKILSHWAIVIGFIKLKIKEHKEDWDSSTPRDYIDSFFSEMEKWKDDAEAGFNEDNLCYCTLDLFAAGTETTSTTLNWALLYMIKYPEIQEKVQVEIDQVLGPSRLATMADRANMPYTDAVIHEIQRMGNIIPLNLVRLTTEDTTLRGYTIPKGTMVMATLHSVLFDEIEWETPFAFNPGHFLDAEGKFRRRDAFLPFSAGKRVCLGEQLARMELFLFFTSLLQQFTFSPPPGVEPTLESKVGATHSPKPYKLCAVPR</sequence>
<dbReference type="GO" id="GO:0006082">
    <property type="term" value="P:organic acid metabolic process"/>
    <property type="evidence" value="ECO:0007669"/>
    <property type="project" value="TreeGrafter"/>
</dbReference>
<gene>
    <name evidence="10" type="primary">LOC108923503</name>
</gene>
<dbReference type="Proteomes" id="UP000694397">
    <property type="component" value="Chromosome 9"/>
</dbReference>
<evidence type="ECO:0008006" key="12">
    <source>
        <dbReference type="Google" id="ProtNLM"/>
    </source>
</evidence>
<keyword evidence="3 8" id="KW-0349">Heme</keyword>
<dbReference type="GO" id="GO:0016712">
    <property type="term" value="F:oxidoreductase activity, acting on paired donors, with incorporation or reduction of molecular oxygen, reduced flavin or flavoprotein as one donor, and incorporation of one atom of oxygen"/>
    <property type="evidence" value="ECO:0007669"/>
    <property type="project" value="TreeGrafter"/>
</dbReference>
<dbReference type="Pfam" id="PF00067">
    <property type="entry name" value="p450"/>
    <property type="match status" value="1"/>
</dbReference>
<evidence type="ECO:0000256" key="2">
    <source>
        <dbReference type="ARBA" id="ARBA00010617"/>
    </source>
</evidence>
<evidence type="ECO:0000256" key="9">
    <source>
        <dbReference type="RuleBase" id="RU000461"/>
    </source>
</evidence>
<comment type="cofactor">
    <cofactor evidence="1 8">
        <name>heme</name>
        <dbReference type="ChEBI" id="CHEBI:30413"/>
    </cofactor>
</comment>
<keyword evidence="6 8" id="KW-0408">Iron</keyword>
<dbReference type="PRINTS" id="PR00463">
    <property type="entry name" value="EP450I"/>
</dbReference>
<dbReference type="PRINTS" id="PR00385">
    <property type="entry name" value="P450"/>
</dbReference>
<dbReference type="AlphaFoldDB" id="A0A8C9SFB6"/>
<evidence type="ECO:0000256" key="6">
    <source>
        <dbReference type="ARBA" id="ARBA00023004"/>
    </source>
</evidence>
<evidence type="ECO:0000256" key="8">
    <source>
        <dbReference type="PIRSR" id="PIRSR602401-1"/>
    </source>
</evidence>
<evidence type="ECO:0000256" key="4">
    <source>
        <dbReference type="ARBA" id="ARBA00022723"/>
    </source>
</evidence>
<reference evidence="10" key="2">
    <citation type="submission" date="2025-08" db="UniProtKB">
        <authorList>
            <consortium name="Ensembl"/>
        </authorList>
    </citation>
    <scope>IDENTIFICATION</scope>
</reference>
<dbReference type="SUPFAM" id="SSF48264">
    <property type="entry name" value="Cytochrome P450"/>
    <property type="match status" value="1"/>
</dbReference>
<evidence type="ECO:0000256" key="3">
    <source>
        <dbReference type="ARBA" id="ARBA00022617"/>
    </source>
</evidence>
<keyword evidence="7 9" id="KW-0503">Monooxygenase</keyword>
<evidence type="ECO:0000256" key="7">
    <source>
        <dbReference type="ARBA" id="ARBA00023033"/>
    </source>
</evidence>
<feature type="binding site" description="axial binding residue" evidence="8">
    <location>
        <position position="256"/>
    </location>
    <ligand>
        <name>heme</name>
        <dbReference type="ChEBI" id="CHEBI:30413"/>
    </ligand>
    <ligandPart>
        <name>Fe</name>
        <dbReference type="ChEBI" id="CHEBI:18248"/>
    </ligandPart>
</feature>
<dbReference type="InterPro" id="IPR050182">
    <property type="entry name" value="Cytochrome_P450_fam2"/>
</dbReference>
<dbReference type="Gene3D" id="1.10.630.10">
    <property type="entry name" value="Cytochrome P450"/>
    <property type="match status" value="1"/>
</dbReference>
<evidence type="ECO:0000256" key="5">
    <source>
        <dbReference type="ARBA" id="ARBA00023002"/>
    </source>
</evidence>
<dbReference type="PANTHER" id="PTHR24300">
    <property type="entry name" value="CYTOCHROME P450 508A4-RELATED"/>
    <property type="match status" value="1"/>
</dbReference>
<name>A0A8C9SFB6_SCLFO</name>
<reference evidence="10" key="3">
    <citation type="submission" date="2025-09" db="UniProtKB">
        <authorList>
            <consortium name="Ensembl"/>
        </authorList>
    </citation>
    <scope>IDENTIFICATION</scope>
</reference>
<dbReference type="GO" id="GO:0020037">
    <property type="term" value="F:heme binding"/>
    <property type="evidence" value="ECO:0007669"/>
    <property type="project" value="InterPro"/>
</dbReference>
<organism evidence="10 11">
    <name type="scientific">Scleropages formosus</name>
    <name type="common">Asian bonytongue</name>
    <name type="synonym">Osteoglossum formosum</name>
    <dbReference type="NCBI Taxonomy" id="113540"/>
    <lineage>
        <taxon>Eukaryota</taxon>
        <taxon>Metazoa</taxon>
        <taxon>Chordata</taxon>
        <taxon>Craniata</taxon>
        <taxon>Vertebrata</taxon>
        <taxon>Euteleostomi</taxon>
        <taxon>Actinopterygii</taxon>
        <taxon>Neopterygii</taxon>
        <taxon>Teleostei</taxon>
        <taxon>Osteoglossocephala</taxon>
        <taxon>Osteoglossomorpha</taxon>
        <taxon>Osteoglossiformes</taxon>
        <taxon>Osteoglossidae</taxon>
        <taxon>Scleropages</taxon>
    </lineage>
</organism>
<dbReference type="GO" id="GO:0006805">
    <property type="term" value="P:xenobiotic metabolic process"/>
    <property type="evidence" value="ECO:0007669"/>
    <property type="project" value="TreeGrafter"/>
</dbReference>
<dbReference type="FunFam" id="1.10.630.10:FF:000036">
    <property type="entry name" value="CYtochrome P450 family"/>
    <property type="match status" value="1"/>
</dbReference>
<evidence type="ECO:0000313" key="10">
    <source>
        <dbReference type="Ensembl" id="ENSSFOP00015034757.2"/>
    </source>
</evidence>
<dbReference type="InterPro" id="IPR017972">
    <property type="entry name" value="Cyt_P450_CS"/>
</dbReference>
<dbReference type="GeneTree" id="ENSGT00950000182879"/>
<dbReference type="InterPro" id="IPR002401">
    <property type="entry name" value="Cyt_P450_E_grp-I"/>
</dbReference>
<keyword evidence="11" id="KW-1185">Reference proteome</keyword>
<dbReference type="PANTHER" id="PTHR24300:SF301">
    <property type="entry name" value="CYP2J25 PROTEIN-RELATED"/>
    <property type="match status" value="1"/>
</dbReference>
<evidence type="ECO:0000313" key="11">
    <source>
        <dbReference type="Proteomes" id="UP000694397"/>
    </source>
</evidence>
<dbReference type="PROSITE" id="PS00086">
    <property type="entry name" value="CYTOCHROME_P450"/>
    <property type="match status" value="1"/>
</dbReference>
<accession>A0A8C9SFB6</accession>
<dbReference type="GO" id="GO:0005737">
    <property type="term" value="C:cytoplasm"/>
    <property type="evidence" value="ECO:0007669"/>
    <property type="project" value="TreeGrafter"/>
</dbReference>
<protein>
    <recommendedName>
        <fullName evidence="12">Cytochrome P450 2J2-like</fullName>
    </recommendedName>
</protein>
<proteinExistence type="inferred from homology"/>
<keyword evidence="5 9" id="KW-0560">Oxidoreductase</keyword>
<evidence type="ECO:0000256" key="1">
    <source>
        <dbReference type="ARBA" id="ARBA00001971"/>
    </source>
</evidence>
<dbReference type="InterPro" id="IPR001128">
    <property type="entry name" value="Cyt_P450"/>
</dbReference>